<evidence type="ECO:0000313" key="2">
    <source>
        <dbReference type="Proteomes" id="UP001167919"/>
    </source>
</evidence>
<protein>
    <recommendedName>
        <fullName evidence="3">DUF3800 domain-containing protein</fullName>
    </recommendedName>
</protein>
<dbReference type="Proteomes" id="UP001167919">
    <property type="component" value="Unassembled WGS sequence"/>
</dbReference>
<organism evidence="1 2">
    <name type="scientific">Oenococcus sicerae</name>
    <dbReference type="NCBI Taxonomy" id="2203724"/>
    <lineage>
        <taxon>Bacteria</taxon>
        <taxon>Bacillati</taxon>
        <taxon>Bacillota</taxon>
        <taxon>Bacilli</taxon>
        <taxon>Lactobacillales</taxon>
        <taxon>Lactobacillaceae</taxon>
        <taxon>Oenococcus</taxon>
    </lineage>
</organism>
<name>A0AAJ1RAL9_9LACO</name>
<dbReference type="InterPro" id="IPR024524">
    <property type="entry name" value="DUF3800"/>
</dbReference>
<gene>
    <name evidence="1" type="ORF">EVC35_07350</name>
</gene>
<dbReference type="Pfam" id="PF12686">
    <property type="entry name" value="DUF3800"/>
    <property type="match status" value="1"/>
</dbReference>
<proteinExistence type="predicted"/>
<sequence length="237" mass="27470">MRAINPEEINVYIDESGNLGLLRGRLFTINAVEIDKKFSKSLHNKMKSATLKIKSNRPDVVVSNGEVKFVHCTWEERQQVVNKIHTKEFYVHDINADVTKIIPRLLKNQSILYNYLLGFLVKNIVLPNKNLQAVHFVLDERNTSVKSGYAIDQYLKQFIWTDLNRPEIDIEISTVLSHKNYGIQVADFMSGLTQCHCRCVQFPHNEFESLIDVDPTFALIQDKIQTIEHFPYKTFCI</sequence>
<dbReference type="RefSeq" id="WP_301711413.1">
    <property type="nucleotide sequence ID" value="NZ_SDWY01000004.1"/>
</dbReference>
<dbReference type="EMBL" id="SDWY01000004">
    <property type="protein sequence ID" value="MDN6900812.1"/>
    <property type="molecule type" value="Genomic_DNA"/>
</dbReference>
<accession>A0AAJ1RAL9</accession>
<evidence type="ECO:0008006" key="3">
    <source>
        <dbReference type="Google" id="ProtNLM"/>
    </source>
</evidence>
<dbReference type="AlphaFoldDB" id="A0AAJ1RAL9"/>
<reference evidence="1" key="1">
    <citation type="submission" date="2019-01" db="EMBL/GenBank/DDBJ databases">
        <title>Oenococcus sicerae UCMA17102.</title>
        <authorList>
            <person name="Cousin F.J."/>
            <person name="Le Guellec R."/>
            <person name="Cretenet M."/>
        </authorList>
    </citation>
    <scope>NUCLEOTIDE SEQUENCE</scope>
    <source>
        <strain evidence="1">UCMA17102</strain>
    </source>
</reference>
<evidence type="ECO:0000313" key="1">
    <source>
        <dbReference type="EMBL" id="MDN6900812.1"/>
    </source>
</evidence>
<comment type="caution">
    <text evidence="1">The sequence shown here is derived from an EMBL/GenBank/DDBJ whole genome shotgun (WGS) entry which is preliminary data.</text>
</comment>